<keyword evidence="2" id="KW-1185">Reference proteome</keyword>
<comment type="caution">
    <text evidence="1">The sequence shown here is derived from an EMBL/GenBank/DDBJ whole genome shotgun (WGS) entry which is preliminary data.</text>
</comment>
<dbReference type="Gene3D" id="3.90.1150.10">
    <property type="entry name" value="Aspartate Aminotransferase, domain 1"/>
    <property type="match status" value="1"/>
</dbReference>
<name>A0AAD9DEY7_9STRA</name>
<organism evidence="1 2">
    <name type="scientific">Skeletonema marinoi</name>
    <dbReference type="NCBI Taxonomy" id="267567"/>
    <lineage>
        <taxon>Eukaryota</taxon>
        <taxon>Sar</taxon>
        <taxon>Stramenopiles</taxon>
        <taxon>Ochrophyta</taxon>
        <taxon>Bacillariophyta</taxon>
        <taxon>Coscinodiscophyceae</taxon>
        <taxon>Thalassiosirophycidae</taxon>
        <taxon>Thalassiosirales</taxon>
        <taxon>Skeletonemataceae</taxon>
        <taxon>Skeletonema</taxon>
        <taxon>Skeletonema marinoi-dohrnii complex</taxon>
    </lineage>
</organism>
<dbReference type="InterPro" id="IPR015422">
    <property type="entry name" value="PyrdxlP-dep_Trfase_small"/>
</dbReference>
<accession>A0AAD9DEY7</accession>
<evidence type="ECO:0000313" key="1">
    <source>
        <dbReference type="EMBL" id="KAK1744747.1"/>
    </source>
</evidence>
<protein>
    <submittedName>
        <fullName evidence="1">Uncharacterized protein</fullName>
    </submittedName>
</protein>
<dbReference type="Proteomes" id="UP001224775">
    <property type="component" value="Unassembled WGS sequence"/>
</dbReference>
<dbReference type="AlphaFoldDB" id="A0AAD9DEY7"/>
<evidence type="ECO:0000313" key="2">
    <source>
        <dbReference type="Proteomes" id="UP001224775"/>
    </source>
</evidence>
<dbReference type="EMBL" id="JATAAI010000006">
    <property type="protein sequence ID" value="KAK1744747.1"/>
    <property type="molecule type" value="Genomic_DNA"/>
</dbReference>
<proteinExistence type="predicted"/>
<reference evidence="1" key="1">
    <citation type="submission" date="2023-06" db="EMBL/GenBank/DDBJ databases">
        <title>Survivors Of The Sea: Transcriptome response of Skeletonema marinoi to long-term dormancy.</title>
        <authorList>
            <person name="Pinder M.I.M."/>
            <person name="Kourtchenko O."/>
            <person name="Robertson E.K."/>
            <person name="Larsson T."/>
            <person name="Maumus F."/>
            <person name="Osuna-Cruz C.M."/>
            <person name="Vancaester E."/>
            <person name="Stenow R."/>
            <person name="Vandepoele K."/>
            <person name="Ploug H."/>
            <person name="Bruchert V."/>
            <person name="Godhe A."/>
            <person name="Topel M."/>
        </authorList>
    </citation>
    <scope>NUCLEOTIDE SEQUENCE</scope>
    <source>
        <strain evidence="1">R05AC</strain>
    </source>
</reference>
<sequence>MELLWLAQTHYIVSRQLCTSVCILNGLASSFLGIDTTILRINDVRGRREKTQVVFHFVRMFRQEMKRGLSSFGKGCQFELLPSPSPIQAVIVPGNSSCISICKDLREVGRFDVYPIRSPTVPKGKERIRIILHAHNKEERFTHWSKHCCPHLKDL</sequence>
<dbReference type="InterPro" id="IPR015424">
    <property type="entry name" value="PyrdxlP-dep_Trfase"/>
</dbReference>
<dbReference type="SUPFAM" id="SSF53383">
    <property type="entry name" value="PLP-dependent transferases"/>
    <property type="match status" value="1"/>
</dbReference>
<gene>
    <name evidence="1" type="ORF">QTG54_004038</name>
</gene>